<keyword evidence="3" id="KW-1185">Reference proteome</keyword>
<reference evidence="2 3" key="1">
    <citation type="submission" date="2023-02" db="EMBL/GenBank/DDBJ databases">
        <title>Genome sequence of Sphingomonas naphthae.</title>
        <authorList>
            <person name="Kim S."/>
            <person name="Heo J."/>
            <person name="Kwon S.-W."/>
        </authorList>
    </citation>
    <scope>NUCLEOTIDE SEQUENCE [LARGE SCALE GENOMIC DNA]</scope>
    <source>
        <strain evidence="2 3">KACC 18716</strain>
    </source>
</reference>
<gene>
    <name evidence="2" type="ORF">PQ455_17275</name>
</gene>
<protein>
    <submittedName>
        <fullName evidence="2">HIG1 domain-containing protein</fullName>
    </submittedName>
</protein>
<organism evidence="2 3">
    <name type="scientific">Sphingomonas naphthae</name>
    <dbReference type="NCBI Taxonomy" id="1813468"/>
    <lineage>
        <taxon>Bacteria</taxon>
        <taxon>Pseudomonadati</taxon>
        <taxon>Pseudomonadota</taxon>
        <taxon>Alphaproteobacteria</taxon>
        <taxon>Sphingomonadales</taxon>
        <taxon>Sphingomonadaceae</taxon>
        <taxon>Sphingomonas</taxon>
    </lineage>
</organism>
<keyword evidence="1" id="KW-0472">Membrane</keyword>
<feature type="transmembrane region" description="Helical" evidence="1">
    <location>
        <begin position="57"/>
        <end position="74"/>
    </location>
</feature>
<evidence type="ECO:0000256" key="1">
    <source>
        <dbReference type="SAM" id="Phobius"/>
    </source>
</evidence>
<dbReference type="EMBL" id="CP117411">
    <property type="protein sequence ID" value="WCT73339.1"/>
    <property type="molecule type" value="Genomic_DNA"/>
</dbReference>
<name>A0ABY7TJK3_9SPHN</name>
<keyword evidence="1" id="KW-0812">Transmembrane</keyword>
<dbReference type="RefSeq" id="WP_273687488.1">
    <property type="nucleotide sequence ID" value="NZ_CP117411.1"/>
</dbReference>
<evidence type="ECO:0000313" key="3">
    <source>
        <dbReference type="Proteomes" id="UP001220395"/>
    </source>
</evidence>
<dbReference type="Proteomes" id="UP001220395">
    <property type="component" value="Chromosome"/>
</dbReference>
<sequence length="76" mass="8423">MATTLLVILIVLLAIGALVSLVRGVILFMQQQREDVLNGTEVNVSGLRQNRMMWRRIQFQAAAVLAAALLLFISRS</sequence>
<proteinExistence type="predicted"/>
<evidence type="ECO:0000313" key="2">
    <source>
        <dbReference type="EMBL" id="WCT73339.1"/>
    </source>
</evidence>
<keyword evidence="1" id="KW-1133">Transmembrane helix</keyword>
<accession>A0ABY7TJK3</accession>